<dbReference type="GO" id="GO:0005829">
    <property type="term" value="C:cytosol"/>
    <property type="evidence" value="ECO:0007669"/>
    <property type="project" value="TreeGrafter"/>
</dbReference>
<evidence type="ECO:0000256" key="3">
    <source>
        <dbReference type="ARBA" id="ARBA00022806"/>
    </source>
</evidence>
<dbReference type="InterPro" id="IPR000212">
    <property type="entry name" value="DNA_helicase_UvrD/REP"/>
</dbReference>
<evidence type="ECO:0000256" key="4">
    <source>
        <dbReference type="ARBA" id="ARBA00022840"/>
    </source>
</evidence>
<dbReference type="InterPro" id="IPR027417">
    <property type="entry name" value="P-loop_NTPase"/>
</dbReference>
<keyword evidence="2" id="KW-0378">Hydrolase</keyword>
<reference evidence="6" key="1">
    <citation type="journal article" date="2014" name="Front. Microbiol.">
        <title>High frequency of phylogenetically diverse reductive dehalogenase-homologous genes in deep subseafloor sedimentary metagenomes.</title>
        <authorList>
            <person name="Kawai M."/>
            <person name="Futagami T."/>
            <person name="Toyoda A."/>
            <person name="Takaki Y."/>
            <person name="Nishi S."/>
            <person name="Hori S."/>
            <person name="Arai W."/>
            <person name="Tsubouchi T."/>
            <person name="Morono Y."/>
            <person name="Uchiyama I."/>
            <person name="Ito T."/>
            <person name="Fujiyama A."/>
            <person name="Inagaki F."/>
            <person name="Takami H."/>
        </authorList>
    </citation>
    <scope>NUCLEOTIDE SEQUENCE</scope>
    <source>
        <strain evidence="6">Expedition CK06-06</strain>
    </source>
</reference>
<dbReference type="Pfam" id="PF00580">
    <property type="entry name" value="UvrD-helicase"/>
    <property type="match status" value="1"/>
</dbReference>
<accession>X1AM22</accession>
<dbReference type="InterPro" id="IPR014016">
    <property type="entry name" value="UvrD-like_ATP-bd"/>
</dbReference>
<dbReference type="GO" id="GO:0005524">
    <property type="term" value="F:ATP binding"/>
    <property type="evidence" value="ECO:0007669"/>
    <property type="project" value="UniProtKB-KW"/>
</dbReference>
<dbReference type="PANTHER" id="PTHR11070">
    <property type="entry name" value="UVRD / RECB / PCRA DNA HELICASE FAMILY MEMBER"/>
    <property type="match status" value="1"/>
</dbReference>
<dbReference type="Gene3D" id="3.40.50.300">
    <property type="entry name" value="P-loop containing nucleotide triphosphate hydrolases"/>
    <property type="match status" value="2"/>
</dbReference>
<dbReference type="PROSITE" id="PS51198">
    <property type="entry name" value="UVRD_HELICASE_ATP_BIND"/>
    <property type="match status" value="1"/>
</dbReference>
<name>X1AM22_9ZZZZ</name>
<dbReference type="GO" id="GO:0016787">
    <property type="term" value="F:hydrolase activity"/>
    <property type="evidence" value="ECO:0007669"/>
    <property type="project" value="UniProtKB-KW"/>
</dbReference>
<proteinExistence type="predicted"/>
<sequence>MCDIISLFLILEDWRYSLPNLINLAVELTNKEPKKDINRYEHVLVDEFQDISYQRLELIKCFVNENSNTKLFCVGDDWQSIYQFTGSDVRFFVNFKDYFPNPEITYLNSNYRSSQTIVGMSNELIANNKKQITKETRSTPSSNRIWI</sequence>
<evidence type="ECO:0000313" key="6">
    <source>
        <dbReference type="EMBL" id="GAG83755.1"/>
    </source>
</evidence>
<evidence type="ECO:0000256" key="1">
    <source>
        <dbReference type="ARBA" id="ARBA00022741"/>
    </source>
</evidence>
<dbReference type="GO" id="GO:0000725">
    <property type="term" value="P:recombinational repair"/>
    <property type="evidence" value="ECO:0007669"/>
    <property type="project" value="TreeGrafter"/>
</dbReference>
<feature type="domain" description="UvrD-like helicase ATP-binding" evidence="5">
    <location>
        <begin position="1"/>
        <end position="114"/>
    </location>
</feature>
<dbReference type="SUPFAM" id="SSF52540">
    <property type="entry name" value="P-loop containing nucleoside triphosphate hydrolases"/>
    <property type="match status" value="1"/>
</dbReference>
<evidence type="ECO:0000256" key="2">
    <source>
        <dbReference type="ARBA" id="ARBA00022801"/>
    </source>
</evidence>
<comment type="caution">
    <text evidence="6">The sequence shown here is derived from an EMBL/GenBank/DDBJ whole genome shotgun (WGS) entry which is preliminary data.</text>
</comment>
<dbReference type="PANTHER" id="PTHR11070:SF63">
    <property type="entry name" value="DNA HELICASE IV"/>
    <property type="match status" value="1"/>
</dbReference>
<keyword evidence="4" id="KW-0067">ATP-binding</keyword>
<dbReference type="GO" id="GO:0043138">
    <property type="term" value="F:3'-5' DNA helicase activity"/>
    <property type="evidence" value="ECO:0007669"/>
    <property type="project" value="TreeGrafter"/>
</dbReference>
<dbReference type="AlphaFoldDB" id="X1AM22"/>
<keyword evidence="1" id="KW-0547">Nucleotide-binding</keyword>
<keyword evidence="3" id="KW-0347">Helicase</keyword>
<organism evidence="6">
    <name type="scientific">marine sediment metagenome</name>
    <dbReference type="NCBI Taxonomy" id="412755"/>
    <lineage>
        <taxon>unclassified sequences</taxon>
        <taxon>metagenomes</taxon>
        <taxon>ecological metagenomes</taxon>
    </lineage>
</organism>
<dbReference type="GO" id="GO:0003677">
    <property type="term" value="F:DNA binding"/>
    <property type="evidence" value="ECO:0007669"/>
    <property type="project" value="InterPro"/>
</dbReference>
<evidence type="ECO:0000259" key="5">
    <source>
        <dbReference type="PROSITE" id="PS51198"/>
    </source>
</evidence>
<feature type="non-terminal residue" evidence="6">
    <location>
        <position position="147"/>
    </location>
</feature>
<dbReference type="EMBL" id="BART01009999">
    <property type="protein sequence ID" value="GAG83755.1"/>
    <property type="molecule type" value="Genomic_DNA"/>
</dbReference>
<gene>
    <name evidence="6" type="ORF">S01H4_21949</name>
</gene>
<protein>
    <recommendedName>
        <fullName evidence="5">UvrD-like helicase ATP-binding domain-containing protein</fullName>
    </recommendedName>
</protein>